<dbReference type="Gene3D" id="3.30.70.360">
    <property type="match status" value="1"/>
</dbReference>
<keyword evidence="4" id="KW-0732">Signal</keyword>
<dbReference type="Pfam" id="PF07687">
    <property type="entry name" value="M20_dimer"/>
    <property type="match status" value="1"/>
</dbReference>
<dbReference type="SUPFAM" id="SSF53187">
    <property type="entry name" value="Zn-dependent exopeptidases"/>
    <property type="match status" value="1"/>
</dbReference>
<evidence type="ECO:0000256" key="2">
    <source>
        <dbReference type="ARBA" id="ARBA00022723"/>
    </source>
</evidence>
<dbReference type="PANTHER" id="PTHR43270:SF4">
    <property type="entry name" value="CARNOSINE DIPEPTIDASE 2, ISOFORM A"/>
    <property type="match status" value="1"/>
</dbReference>
<evidence type="ECO:0000256" key="4">
    <source>
        <dbReference type="SAM" id="SignalP"/>
    </source>
</evidence>
<name>A0ABV2EFI3_9CAUL</name>
<dbReference type="InterPro" id="IPR002933">
    <property type="entry name" value="Peptidase_M20"/>
</dbReference>
<protein>
    <submittedName>
        <fullName evidence="6">Acetylornithine deacetylase/succinyl-diaminopimelate desuccinylase-like protein</fullName>
    </submittedName>
</protein>
<dbReference type="Pfam" id="PF01546">
    <property type="entry name" value="Peptidase_M20"/>
    <property type="match status" value="1"/>
</dbReference>
<keyword evidence="7" id="KW-1185">Reference proteome</keyword>
<evidence type="ECO:0000313" key="6">
    <source>
        <dbReference type="EMBL" id="MET3525780.1"/>
    </source>
</evidence>
<gene>
    <name evidence="6" type="ORF">ABID41_000875</name>
</gene>
<organism evidence="6 7">
    <name type="scientific">Phenylobacterium koreense</name>
    <dbReference type="NCBI Taxonomy" id="266125"/>
    <lineage>
        <taxon>Bacteria</taxon>
        <taxon>Pseudomonadati</taxon>
        <taxon>Pseudomonadota</taxon>
        <taxon>Alphaproteobacteria</taxon>
        <taxon>Caulobacterales</taxon>
        <taxon>Caulobacteraceae</taxon>
        <taxon>Phenylobacterium</taxon>
    </lineage>
</organism>
<feature type="signal peptide" evidence="4">
    <location>
        <begin position="1"/>
        <end position="36"/>
    </location>
</feature>
<reference evidence="6 7" key="1">
    <citation type="submission" date="2024-06" db="EMBL/GenBank/DDBJ databases">
        <title>Genomic Encyclopedia of Type Strains, Phase IV (KMG-IV): sequencing the most valuable type-strain genomes for metagenomic binning, comparative biology and taxonomic classification.</title>
        <authorList>
            <person name="Goeker M."/>
        </authorList>
    </citation>
    <scope>NUCLEOTIDE SEQUENCE [LARGE SCALE GENOMIC DNA]</scope>
    <source>
        <strain evidence="6 7">DSM 17809</strain>
    </source>
</reference>
<dbReference type="InterPro" id="IPR006311">
    <property type="entry name" value="TAT_signal"/>
</dbReference>
<keyword evidence="2" id="KW-0479">Metal-binding</keyword>
<accession>A0ABV2EFI3</accession>
<dbReference type="Proteomes" id="UP001549110">
    <property type="component" value="Unassembled WGS sequence"/>
</dbReference>
<dbReference type="PROSITE" id="PS51318">
    <property type="entry name" value="TAT"/>
    <property type="match status" value="1"/>
</dbReference>
<evidence type="ECO:0000256" key="3">
    <source>
        <dbReference type="ARBA" id="ARBA00022801"/>
    </source>
</evidence>
<sequence length="513" mass="54826">MSDQYDRVSTDRRALMAGAAAAAAAGAFLSPAAASAAAADIAVIRKAVEADKADAIKRLQEWIALPTVAAEGMNVKEGPEYMAKIAREAGFTTAEIIPTDGVSGVFATLDVGAPRWVGVYFMYDVKQFDPKEWSSPPLEGRLVEKAPFGTVMVGRGSTNSKGGQITLLNALRAMRATGKKPPVNIALICEGEEEIASTHFRQIATHPKVLPVLEKCEGIYVPGPAQDRLTGEVSFTLGAKGPVELQLTVDGAKTGIGPKTDIHSSEKARIDSPIWRLVQALATLTTPDGNTPTLDGFMDKVRPLSAREKELIAQLAKKTNEDAIKQAYGNKAWIDNLSYEKSIERLLSQPTINLQGLVGGYTGPGGKSILPSKAEAKIEIRMVPNQTYEDTVKQLRAHLDKRGFQDVAINVSGGYDPTETAEDARVVQAALAAYKKMNIPVTLSPRSPGSWPGSLFTQPPVNKPAIHYGVGFGSGAHAPDEFIVIDSANPKVAGYVDATMAQVQFLYALAEMK</sequence>
<dbReference type="RefSeq" id="WP_331932272.1">
    <property type="nucleotide sequence ID" value="NZ_JBEPLU010000001.1"/>
</dbReference>
<dbReference type="InterPro" id="IPR011650">
    <property type="entry name" value="Peptidase_M20_dimer"/>
</dbReference>
<feature type="chain" id="PRO_5046199902" evidence="4">
    <location>
        <begin position="37"/>
        <end position="513"/>
    </location>
</feature>
<evidence type="ECO:0000256" key="1">
    <source>
        <dbReference type="ARBA" id="ARBA00022670"/>
    </source>
</evidence>
<dbReference type="PANTHER" id="PTHR43270">
    <property type="entry name" value="BETA-ALA-HIS DIPEPTIDASE"/>
    <property type="match status" value="1"/>
</dbReference>
<comment type="caution">
    <text evidence="6">The sequence shown here is derived from an EMBL/GenBank/DDBJ whole genome shotgun (WGS) entry which is preliminary data.</text>
</comment>
<feature type="domain" description="Peptidase M20 dimerisation" evidence="5">
    <location>
        <begin position="260"/>
        <end position="404"/>
    </location>
</feature>
<evidence type="ECO:0000259" key="5">
    <source>
        <dbReference type="Pfam" id="PF07687"/>
    </source>
</evidence>
<keyword evidence="3" id="KW-0378">Hydrolase</keyword>
<dbReference type="Gene3D" id="3.40.630.10">
    <property type="entry name" value="Zn peptidases"/>
    <property type="match status" value="1"/>
</dbReference>
<dbReference type="EMBL" id="JBEPLU010000001">
    <property type="protein sequence ID" value="MET3525780.1"/>
    <property type="molecule type" value="Genomic_DNA"/>
</dbReference>
<evidence type="ECO:0000313" key="7">
    <source>
        <dbReference type="Proteomes" id="UP001549110"/>
    </source>
</evidence>
<proteinExistence type="predicted"/>
<keyword evidence="1" id="KW-0645">Protease</keyword>
<dbReference type="InterPro" id="IPR051458">
    <property type="entry name" value="Cyt/Met_Dipeptidase"/>
</dbReference>